<name>A0A7W6JAH2_9CAUL</name>
<accession>A0A7W6JAH2</accession>
<dbReference type="RefSeq" id="WP_183202266.1">
    <property type="nucleotide sequence ID" value="NZ_BAAAER010000002.1"/>
</dbReference>
<protein>
    <submittedName>
        <fullName evidence="1">Uncharacterized protein</fullName>
    </submittedName>
</protein>
<proteinExistence type="predicted"/>
<organism evidence="1 2">
    <name type="scientific">Brevundimonas lenta</name>
    <dbReference type="NCBI Taxonomy" id="424796"/>
    <lineage>
        <taxon>Bacteria</taxon>
        <taxon>Pseudomonadati</taxon>
        <taxon>Pseudomonadota</taxon>
        <taxon>Alphaproteobacteria</taxon>
        <taxon>Caulobacterales</taxon>
        <taxon>Caulobacteraceae</taxon>
        <taxon>Brevundimonas</taxon>
    </lineage>
</organism>
<sequence length="255" mass="27721">MKRGVRSALIAAGVLGAALVPLSGLGLLWLPFQVAHTAILERLPTPILARVLIGKAGDTIVADSRGRWPIRNGLVLYGQPGLTAPGICALEIYSVGTQYVTRARGRPGDRPLTATTVYGALSAPGEDCSSYRDFEHLFGAEDYIIEDAIQVLSNARKSAGAGPLTFSARCLSRLESQEGRPCDARSYLASLDFKKLNHIRLLGDDADETRSRYRVTFMDGDVHGHPLLTTLKIETRHRSRYGPEIVAVDIKREAL</sequence>
<dbReference type="Proteomes" id="UP000529946">
    <property type="component" value="Unassembled WGS sequence"/>
</dbReference>
<comment type="caution">
    <text evidence="1">The sequence shown here is derived from an EMBL/GenBank/DDBJ whole genome shotgun (WGS) entry which is preliminary data.</text>
</comment>
<evidence type="ECO:0000313" key="2">
    <source>
        <dbReference type="Proteomes" id="UP000529946"/>
    </source>
</evidence>
<dbReference type="EMBL" id="JACIDM010000001">
    <property type="protein sequence ID" value="MBB4081519.1"/>
    <property type="molecule type" value="Genomic_DNA"/>
</dbReference>
<dbReference type="AlphaFoldDB" id="A0A7W6JAH2"/>
<gene>
    <name evidence="1" type="ORF">GGR12_000358</name>
</gene>
<keyword evidence="2" id="KW-1185">Reference proteome</keyword>
<evidence type="ECO:0000313" key="1">
    <source>
        <dbReference type="EMBL" id="MBB4081519.1"/>
    </source>
</evidence>
<reference evidence="1 2" key="1">
    <citation type="submission" date="2020-08" db="EMBL/GenBank/DDBJ databases">
        <title>Genomic Encyclopedia of Type Strains, Phase IV (KMG-IV): sequencing the most valuable type-strain genomes for metagenomic binning, comparative biology and taxonomic classification.</title>
        <authorList>
            <person name="Goeker M."/>
        </authorList>
    </citation>
    <scope>NUCLEOTIDE SEQUENCE [LARGE SCALE GENOMIC DNA]</scope>
    <source>
        <strain evidence="1 2">DSM 23960</strain>
    </source>
</reference>